<dbReference type="GO" id="GO:0005634">
    <property type="term" value="C:nucleus"/>
    <property type="evidence" value="ECO:0007669"/>
    <property type="project" value="UniProtKB-SubCell"/>
</dbReference>
<feature type="domain" description="Tify" evidence="7">
    <location>
        <begin position="402"/>
        <end position="437"/>
    </location>
</feature>
<dbReference type="InterPro" id="IPR032310">
    <property type="entry name" value="NLS_NINJA_AFP-like"/>
</dbReference>
<dbReference type="PANTHER" id="PTHR31413">
    <property type="entry name" value="AFP HOMOLOG 2"/>
    <property type="match status" value="1"/>
</dbReference>
<dbReference type="EMBL" id="AMZH03001511">
    <property type="protein sequence ID" value="RRT79044.1"/>
    <property type="molecule type" value="Genomic_DNA"/>
</dbReference>
<dbReference type="PANTHER" id="PTHR31413:SF49">
    <property type="entry name" value="NINJA-FAMILY PROTEIN MODD"/>
    <property type="match status" value="1"/>
</dbReference>
<gene>
    <name evidence="8" type="ORF">B296_00008843</name>
</gene>
<evidence type="ECO:0000313" key="9">
    <source>
        <dbReference type="Proteomes" id="UP000287651"/>
    </source>
</evidence>
<name>A0A427AS10_ENSVE</name>
<dbReference type="InterPro" id="IPR031307">
    <property type="entry name" value="Ninja_fam"/>
</dbReference>
<dbReference type="InterPro" id="IPR012463">
    <property type="entry name" value="Ninja_motif"/>
</dbReference>
<dbReference type="Pfam" id="PF07897">
    <property type="entry name" value="EAR"/>
    <property type="match status" value="1"/>
</dbReference>
<organism evidence="8 9">
    <name type="scientific">Ensete ventricosum</name>
    <name type="common">Abyssinian banana</name>
    <name type="synonym">Musa ensete</name>
    <dbReference type="NCBI Taxonomy" id="4639"/>
    <lineage>
        <taxon>Eukaryota</taxon>
        <taxon>Viridiplantae</taxon>
        <taxon>Streptophyta</taxon>
        <taxon>Embryophyta</taxon>
        <taxon>Tracheophyta</taxon>
        <taxon>Spermatophyta</taxon>
        <taxon>Magnoliopsida</taxon>
        <taxon>Liliopsida</taxon>
        <taxon>Zingiberales</taxon>
        <taxon>Musaceae</taxon>
        <taxon>Ensete</taxon>
    </lineage>
</organism>
<feature type="region of interest" description="Disordered" evidence="5">
    <location>
        <begin position="114"/>
        <end position="203"/>
    </location>
</feature>
<evidence type="ECO:0000256" key="5">
    <source>
        <dbReference type="SAM" id="MobiDB-lite"/>
    </source>
</evidence>
<accession>A0A427AS10</accession>
<reference evidence="8 9" key="1">
    <citation type="journal article" date="2014" name="Agronomy (Basel)">
        <title>A Draft Genome Sequence for Ensete ventricosum, the Drought-Tolerant Tree Against Hunger.</title>
        <authorList>
            <person name="Harrison J."/>
            <person name="Moore K.A."/>
            <person name="Paszkiewicz K."/>
            <person name="Jones T."/>
            <person name="Grant M."/>
            <person name="Ambacheew D."/>
            <person name="Muzemil S."/>
            <person name="Studholme D.J."/>
        </authorList>
    </citation>
    <scope>NUCLEOTIDE SEQUENCE [LARGE SCALE GENOMIC DNA]</scope>
</reference>
<comment type="similarity">
    <text evidence="2 4">Belongs to the Ninja family.</text>
</comment>
<dbReference type="Proteomes" id="UP000287651">
    <property type="component" value="Unassembled WGS sequence"/>
</dbReference>
<proteinExistence type="inferred from homology"/>
<keyword evidence="3 4" id="KW-0539">Nucleus</keyword>
<evidence type="ECO:0000256" key="2">
    <source>
        <dbReference type="ARBA" id="ARBA00006081"/>
    </source>
</evidence>
<comment type="subcellular location">
    <subcellularLocation>
        <location evidence="1 4">Nucleus</location>
    </subcellularLocation>
</comment>
<comment type="caution">
    <text evidence="8">The sequence shown here is derived from an EMBL/GenBank/DDBJ whole genome shotgun (WGS) entry which is preliminary data.</text>
</comment>
<evidence type="ECO:0000256" key="4">
    <source>
        <dbReference type="RuleBase" id="RU369029"/>
    </source>
</evidence>
<evidence type="ECO:0000256" key="3">
    <source>
        <dbReference type="ARBA" id="ARBA00023242"/>
    </source>
</evidence>
<evidence type="ECO:0000259" key="7">
    <source>
        <dbReference type="Pfam" id="PF16135"/>
    </source>
</evidence>
<comment type="function">
    <text evidence="4">Acts as a negative regulator of abscisic acid (ABA) response.</text>
</comment>
<evidence type="ECO:0000259" key="6">
    <source>
        <dbReference type="Pfam" id="PF07897"/>
    </source>
</evidence>
<dbReference type="Pfam" id="PF16135">
    <property type="entry name" value="TDBD"/>
    <property type="match status" value="1"/>
</dbReference>
<dbReference type="AlphaFoldDB" id="A0A427AS10"/>
<sequence>LVCFSFGSILAVDDEAAVRERKRVASGMDSLSRDFLRSFSGNGYGDEPLEATEGDSDEIELSLGLSLGGCFGMDPKGKKLVRSSSVASFSSLTTEPEFRATHATAALTRTSSLPVEVEEERQKRKDIQSLRRLEAKRKRLERRNSIRSGAAKPGEKPNQDVNGGQESPAAAAEQMAVDNAHLGSLGGPRNGFPPPGLPSGPAAWKRTADMAGCFPPISQGSIGSQGSCSTGACGVDGRPPQGKGSTFGLRSIAFHYKLTPRPTSSPSKTKQNKKGFLKEGKSTAPTWVADLTSFLFWKTHFHVLYFNLSQTFISSCSRLIFRMLKAHCISFAFSSFPTCLVPETKNSVRGDEEQVVAGRANGVKEMERKMMEKMPFVSTKGDGPNGTRIEGFLYKYGRGEEVRIVCVCHGSFLTPAEFVKHAGGVDVANPLRHIVVNSSTFL</sequence>
<evidence type="ECO:0000313" key="8">
    <source>
        <dbReference type="EMBL" id="RRT79044.1"/>
    </source>
</evidence>
<dbReference type="InterPro" id="IPR032308">
    <property type="entry name" value="TDBD"/>
</dbReference>
<feature type="non-terminal residue" evidence="8">
    <location>
        <position position="1"/>
    </location>
</feature>
<evidence type="ECO:0000256" key="1">
    <source>
        <dbReference type="ARBA" id="ARBA00004123"/>
    </source>
</evidence>
<dbReference type="GO" id="GO:0045892">
    <property type="term" value="P:negative regulation of DNA-templated transcription"/>
    <property type="evidence" value="ECO:0007669"/>
    <property type="project" value="TreeGrafter"/>
</dbReference>
<protein>
    <recommendedName>
        <fullName evidence="4">Ninja-family protein</fullName>
    </recommendedName>
    <alternativeName>
        <fullName evidence="4">ABI-binding protein</fullName>
    </alternativeName>
</protein>
<dbReference type="Pfam" id="PF16136">
    <property type="entry name" value="NLS_NINJA_AFP"/>
    <property type="match status" value="1"/>
</dbReference>
<feature type="domain" description="Ethylene-responsive binding factor-associated repression" evidence="6">
    <location>
        <begin position="55"/>
        <end position="89"/>
    </location>
</feature>
<feature type="compositionally biased region" description="Basic and acidic residues" evidence="5">
    <location>
        <begin position="120"/>
        <end position="133"/>
    </location>
</feature>
<dbReference type="GO" id="GO:0007165">
    <property type="term" value="P:signal transduction"/>
    <property type="evidence" value="ECO:0007669"/>
    <property type="project" value="InterPro"/>
</dbReference>